<dbReference type="GO" id="GO:0007162">
    <property type="term" value="P:negative regulation of cell adhesion"/>
    <property type="evidence" value="ECO:0007669"/>
    <property type="project" value="TreeGrafter"/>
</dbReference>
<dbReference type="SUPFAM" id="SSF101912">
    <property type="entry name" value="Sema domain"/>
    <property type="match status" value="1"/>
</dbReference>
<sequence length="258" mass="29105">MFIIYRLVLQEDKRIGPQLDSPLCNYDTSSCLPGAILSFTDYITKIMHSLSSGGLIVCAIMKQGTCQIRSTDDLSILSNSSVIVAPNDISATCISLIDSNGNLHFAATVTNESSYGESLPLVSTLEPPNYDIIGTGSLEGEAAVHIRTEYRFRFRIHFVAAFFHKHYVYYLNVQNKHLSNGRPPFTVSKLIRICRDDHRIHCALKNEYEWVKSNGICLLEKLSTDQCTETREIIECLKYLLCYNETDMNDIYAAVQLE</sequence>
<dbReference type="PANTHER" id="PTHR22625">
    <property type="entry name" value="PLEXIN"/>
    <property type="match status" value="1"/>
</dbReference>
<evidence type="ECO:0000313" key="1">
    <source>
        <dbReference type="EMBL" id="VBB31705.1"/>
    </source>
</evidence>
<dbReference type="AlphaFoldDB" id="A0A498SRA6"/>
<dbReference type="InterPro" id="IPR015943">
    <property type="entry name" value="WD40/YVTN_repeat-like_dom_sf"/>
</dbReference>
<dbReference type="GO" id="GO:0050772">
    <property type="term" value="P:positive regulation of axonogenesis"/>
    <property type="evidence" value="ECO:0007669"/>
    <property type="project" value="TreeGrafter"/>
</dbReference>
<gene>
    <name evidence="1" type="ORF">NAV_LOCUS6496</name>
</gene>
<dbReference type="EMBL" id="UPTC01001347">
    <property type="protein sequence ID" value="VBB31705.1"/>
    <property type="molecule type" value="Genomic_DNA"/>
</dbReference>
<organism evidence="1 2">
    <name type="scientific">Acanthocheilonema viteae</name>
    <name type="common">Filarial nematode worm</name>
    <name type="synonym">Dipetalonema viteae</name>
    <dbReference type="NCBI Taxonomy" id="6277"/>
    <lineage>
        <taxon>Eukaryota</taxon>
        <taxon>Metazoa</taxon>
        <taxon>Ecdysozoa</taxon>
        <taxon>Nematoda</taxon>
        <taxon>Chromadorea</taxon>
        <taxon>Rhabditida</taxon>
        <taxon>Spirurina</taxon>
        <taxon>Spiruromorpha</taxon>
        <taxon>Filarioidea</taxon>
        <taxon>Onchocercidae</taxon>
        <taxon>Acanthocheilonema</taxon>
    </lineage>
</organism>
<dbReference type="GO" id="GO:0030334">
    <property type="term" value="P:regulation of cell migration"/>
    <property type="evidence" value="ECO:0007669"/>
    <property type="project" value="TreeGrafter"/>
</dbReference>
<name>A0A498SRA6_ACAVI</name>
<dbReference type="GO" id="GO:0097374">
    <property type="term" value="P:sensory neuron axon guidance"/>
    <property type="evidence" value="ECO:0007669"/>
    <property type="project" value="TreeGrafter"/>
</dbReference>
<dbReference type="GO" id="GO:0008045">
    <property type="term" value="P:motor neuron axon guidance"/>
    <property type="evidence" value="ECO:0007669"/>
    <property type="project" value="TreeGrafter"/>
</dbReference>
<dbReference type="Proteomes" id="UP000276991">
    <property type="component" value="Unassembled WGS sequence"/>
</dbReference>
<reference evidence="1 2" key="1">
    <citation type="submission" date="2018-08" db="EMBL/GenBank/DDBJ databases">
        <authorList>
            <person name="Laetsch R D."/>
            <person name="Stevens L."/>
            <person name="Kumar S."/>
            <person name="Blaxter L. M."/>
        </authorList>
    </citation>
    <scope>NUCLEOTIDE SEQUENCE [LARGE SCALE GENOMIC DNA]</scope>
</reference>
<dbReference type="OrthoDB" id="125363at2759"/>
<evidence type="ECO:0000313" key="2">
    <source>
        <dbReference type="Proteomes" id="UP000276991"/>
    </source>
</evidence>
<proteinExistence type="predicted"/>
<dbReference type="GO" id="GO:0008360">
    <property type="term" value="P:regulation of cell shape"/>
    <property type="evidence" value="ECO:0007669"/>
    <property type="project" value="TreeGrafter"/>
</dbReference>
<protein>
    <submittedName>
        <fullName evidence="1">Uncharacterized protein</fullName>
    </submittedName>
</protein>
<dbReference type="Gene3D" id="2.130.10.10">
    <property type="entry name" value="YVTN repeat-like/Quinoprotein amine dehydrogenase"/>
    <property type="match status" value="1"/>
</dbReference>
<dbReference type="STRING" id="6277.A0A498SRA6"/>
<dbReference type="InterPro" id="IPR031148">
    <property type="entry name" value="Plexin"/>
</dbReference>
<dbReference type="GO" id="GO:0002116">
    <property type="term" value="C:semaphorin receptor complex"/>
    <property type="evidence" value="ECO:0007669"/>
    <property type="project" value="TreeGrafter"/>
</dbReference>
<dbReference type="GO" id="GO:0005886">
    <property type="term" value="C:plasma membrane"/>
    <property type="evidence" value="ECO:0007669"/>
    <property type="project" value="TreeGrafter"/>
</dbReference>
<dbReference type="GO" id="GO:0017154">
    <property type="term" value="F:semaphorin receptor activity"/>
    <property type="evidence" value="ECO:0007669"/>
    <property type="project" value="InterPro"/>
</dbReference>
<keyword evidence="2" id="KW-1185">Reference proteome</keyword>
<dbReference type="PANTHER" id="PTHR22625:SF44">
    <property type="entry name" value="PLEXIN-B"/>
    <property type="match status" value="1"/>
</dbReference>
<accession>A0A498SRA6</accession>
<dbReference type="InterPro" id="IPR036352">
    <property type="entry name" value="Semap_dom_sf"/>
</dbReference>